<evidence type="ECO:0000313" key="3">
    <source>
        <dbReference type="EMBL" id="QHQ63275.1"/>
    </source>
</evidence>
<dbReference type="InterPro" id="IPR051785">
    <property type="entry name" value="MMCE/EMCE_epimerase"/>
</dbReference>
<dbReference type="Gene3D" id="3.10.180.10">
    <property type="entry name" value="2,3-Dihydroxybiphenyl 1,2-Dioxygenase, domain 1"/>
    <property type="match status" value="1"/>
</dbReference>
<dbReference type="GO" id="GO:0046491">
    <property type="term" value="P:L-methylmalonyl-CoA metabolic process"/>
    <property type="evidence" value="ECO:0007669"/>
    <property type="project" value="TreeGrafter"/>
</dbReference>
<sequence>MPGFLDNNQIAQVGFIVRDIEKSKKVFADFFGVPVPPTCDGGTYDITGTTVDGKPAPDANCFMAFFDVGPNTQIELIQPNGVKSTWQDFLDEHGEGIHHIAFQVKNTDAKISNFENSGMKCVQRGKYGDGNGEYAYMDANKDMKCIIELLESY</sequence>
<accession>A0A6P1TV19</accession>
<dbReference type="GO" id="GO:0046872">
    <property type="term" value="F:metal ion binding"/>
    <property type="evidence" value="ECO:0007669"/>
    <property type="project" value="UniProtKB-KW"/>
</dbReference>
<dbReference type="PANTHER" id="PTHR43048:SF3">
    <property type="entry name" value="METHYLMALONYL-COA EPIMERASE, MITOCHONDRIAL"/>
    <property type="match status" value="1"/>
</dbReference>
<keyword evidence="1" id="KW-0479">Metal-binding</keyword>
<evidence type="ECO:0000259" key="2">
    <source>
        <dbReference type="PROSITE" id="PS51819"/>
    </source>
</evidence>
<dbReference type="InterPro" id="IPR029068">
    <property type="entry name" value="Glyas_Bleomycin-R_OHBP_Dase"/>
</dbReference>
<dbReference type="EMBL" id="CP048000">
    <property type="protein sequence ID" value="QHQ63275.1"/>
    <property type="molecule type" value="Genomic_DNA"/>
</dbReference>
<dbReference type="RefSeq" id="WP_161840097.1">
    <property type="nucleotide sequence ID" value="NZ_CP048000.1"/>
</dbReference>
<gene>
    <name evidence="3" type="ORF">Ana3638_22925</name>
</gene>
<organism evidence="3 4">
    <name type="scientific">Anaerocolumna sedimenticola</name>
    <dbReference type="NCBI Taxonomy" id="2696063"/>
    <lineage>
        <taxon>Bacteria</taxon>
        <taxon>Bacillati</taxon>
        <taxon>Bacillota</taxon>
        <taxon>Clostridia</taxon>
        <taxon>Lachnospirales</taxon>
        <taxon>Lachnospiraceae</taxon>
        <taxon>Anaerocolumna</taxon>
    </lineage>
</organism>
<evidence type="ECO:0000256" key="1">
    <source>
        <dbReference type="ARBA" id="ARBA00022723"/>
    </source>
</evidence>
<dbReference type="PROSITE" id="PS51819">
    <property type="entry name" value="VOC"/>
    <property type="match status" value="1"/>
</dbReference>
<dbReference type="KEGG" id="anr:Ana3638_22925"/>
<keyword evidence="4" id="KW-1185">Reference proteome</keyword>
<dbReference type="SUPFAM" id="SSF54593">
    <property type="entry name" value="Glyoxalase/Bleomycin resistance protein/Dihydroxybiphenyl dioxygenase"/>
    <property type="match status" value="1"/>
</dbReference>
<feature type="domain" description="VOC" evidence="2">
    <location>
        <begin position="9"/>
        <end position="152"/>
    </location>
</feature>
<name>A0A6P1TV19_9FIRM</name>
<dbReference type="InterPro" id="IPR037523">
    <property type="entry name" value="VOC_core"/>
</dbReference>
<dbReference type="PANTHER" id="PTHR43048">
    <property type="entry name" value="METHYLMALONYL-COA EPIMERASE"/>
    <property type="match status" value="1"/>
</dbReference>
<evidence type="ECO:0000313" key="4">
    <source>
        <dbReference type="Proteomes" id="UP000464314"/>
    </source>
</evidence>
<reference evidence="3 4" key="1">
    <citation type="submission" date="2020-01" db="EMBL/GenBank/DDBJ databases">
        <title>Genome analysis of Anaerocolumna sp. CBA3638.</title>
        <authorList>
            <person name="Kim J."/>
            <person name="Roh S.W."/>
        </authorList>
    </citation>
    <scope>NUCLEOTIDE SEQUENCE [LARGE SCALE GENOMIC DNA]</scope>
    <source>
        <strain evidence="3 4">CBA3638</strain>
    </source>
</reference>
<dbReference type="Proteomes" id="UP000464314">
    <property type="component" value="Chromosome"/>
</dbReference>
<dbReference type="GO" id="GO:0004493">
    <property type="term" value="F:methylmalonyl-CoA epimerase activity"/>
    <property type="evidence" value="ECO:0007669"/>
    <property type="project" value="TreeGrafter"/>
</dbReference>
<protein>
    <submittedName>
        <fullName evidence="3">VOC family protein</fullName>
    </submittedName>
</protein>
<proteinExistence type="predicted"/>
<dbReference type="AlphaFoldDB" id="A0A6P1TV19"/>
<dbReference type="Pfam" id="PF13669">
    <property type="entry name" value="Glyoxalase_4"/>
    <property type="match status" value="1"/>
</dbReference>